<dbReference type="Pfam" id="PF00561">
    <property type="entry name" value="Abhydrolase_1"/>
    <property type="match status" value="1"/>
</dbReference>
<evidence type="ECO:0000313" key="6">
    <source>
        <dbReference type="Proteomes" id="UP000660454"/>
    </source>
</evidence>
<dbReference type="InterPro" id="IPR029058">
    <property type="entry name" value="AB_hydrolase_fold"/>
</dbReference>
<feature type="domain" description="AB hydrolase-1" evidence="4">
    <location>
        <begin position="147"/>
        <end position="407"/>
    </location>
</feature>
<evidence type="ECO:0000313" key="5">
    <source>
        <dbReference type="EMBL" id="GIH63420.1"/>
    </source>
</evidence>
<feature type="transmembrane region" description="Helical" evidence="3">
    <location>
        <begin position="51"/>
        <end position="72"/>
    </location>
</feature>
<dbReference type="PANTHER" id="PTHR43194:SF2">
    <property type="entry name" value="PEROXISOMAL MEMBRANE PROTEIN LPX1"/>
    <property type="match status" value="1"/>
</dbReference>
<dbReference type="SUPFAM" id="SSF53474">
    <property type="entry name" value="alpha/beta-Hydrolases"/>
    <property type="match status" value="1"/>
</dbReference>
<dbReference type="InterPro" id="IPR002410">
    <property type="entry name" value="Peptidase_S33"/>
</dbReference>
<reference evidence="5 6" key="1">
    <citation type="submission" date="2021-01" db="EMBL/GenBank/DDBJ databases">
        <title>Whole genome shotgun sequence of Microbispora siamensis NBRC 104113.</title>
        <authorList>
            <person name="Komaki H."/>
            <person name="Tamura T."/>
        </authorList>
    </citation>
    <scope>NUCLEOTIDE SEQUENCE [LARGE SCALE GENOMIC DNA]</scope>
    <source>
        <strain evidence="5 6">NBRC 104113</strain>
    </source>
</reference>
<dbReference type="PRINTS" id="PR00793">
    <property type="entry name" value="PROAMNOPTASE"/>
</dbReference>
<dbReference type="InterPro" id="IPR050228">
    <property type="entry name" value="Carboxylesterase_BioH"/>
</dbReference>
<dbReference type="EMBL" id="BOOF01000024">
    <property type="protein sequence ID" value="GIH63420.1"/>
    <property type="molecule type" value="Genomic_DNA"/>
</dbReference>
<sequence length="442" mass="45801">MDESAEPGSRPTSRRRSRLVTCLAVAAVTAGAGLCGLAVLLAAAVVTPVPMLFMTAAAIVFLAVAYAGAVLVTARRVSPGHRRTARRVAFTAGSLVPGAVFAWAALAPAPPSPAATAMAGASPVQVSTGSTLTVIKLPARGGASRSPIVVVHGGPGVPELQDNAKAFASLTDQGFDVYLYAQLGTDGSTRLDDPRGYTRGRAVADLEGLRSRLGLSKVILIGHSNGGEIAARYLAAHPDRVAGLVLTSPGPLDPADTSVNLVSGRLDPARKAQLYGTLLQPRSLLGYLLLQVNPAAAHSFLPDAEADARNDVVLELARPALYCRGAVPAERPVQGTGFYAMQYPQSATALRPSDPRPALAGLPTPTLIIKGSCDYLSWRSATTYRDLLPNSRLIYVNGAGHNVYHDGNTTVVAAITAFLTDRPLPLPSYTAAAPPAGYEGPP</sequence>
<keyword evidence="3" id="KW-0812">Transmembrane</keyword>
<organism evidence="5 6">
    <name type="scientific">Microbispora siamensis</name>
    <dbReference type="NCBI Taxonomy" id="564413"/>
    <lineage>
        <taxon>Bacteria</taxon>
        <taxon>Bacillati</taxon>
        <taxon>Actinomycetota</taxon>
        <taxon>Actinomycetes</taxon>
        <taxon>Streptosporangiales</taxon>
        <taxon>Streptosporangiaceae</taxon>
        <taxon>Microbispora</taxon>
    </lineage>
</organism>
<feature type="transmembrane region" description="Helical" evidence="3">
    <location>
        <begin position="84"/>
        <end position="106"/>
    </location>
</feature>
<dbReference type="RefSeq" id="WP_204049888.1">
    <property type="nucleotide sequence ID" value="NZ_BOOF01000024.1"/>
</dbReference>
<dbReference type="Proteomes" id="UP000660454">
    <property type="component" value="Unassembled WGS sequence"/>
</dbReference>
<keyword evidence="3" id="KW-1133">Transmembrane helix</keyword>
<dbReference type="Gene3D" id="3.40.50.1820">
    <property type="entry name" value="alpha/beta hydrolase"/>
    <property type="match status" value="1"/>
</dbReference>
<gene>
    <name evidence="5" type="ORF">Msi02_42370</name>
</gene>
<comment type="similarity">
    <text evidence="1">Belongs to the peptidase S33 family.</text>
</comment>
<evidence type="ECO:0000256" key="2">
    <source>
        <dbReference type="ARBA" id="ARBA00022801"/>
    </source>
</evidence>
<name>A0ABQ4GPR7_9ACTN</name>
<proteinExistence type="inferred from homology"/>
<dbReference type="PANTHER" id="PTHR43194">
    <property type="entry name" value="HYDROLASE ALPHA/BETA FOLD FAMILY"/>
    <property type="match status" value="1"/>
</dbReference>
<keyword evidence="2" id="KW-0378">Hydrolase</keyword>
<evidence type="ECO:0000256" key="3">
    <source>
        <dbReference type="SAM" id="Phobius"/>
    </source>
</evidence>
<protein>
    <recommendedName>
        <fullName evidence="4">AB hydrolase-1 domain-containing protein</fullName>
    </recommendedName>
</protein>
<evidence type="ECO:0000259" key="4">
    <source>
        <dbReference type="Pfam" id="PF00561"/>
    </source>
</evidence>
<accession>A0ABQ4GPR7</accession>
<evidence type="ECO:0000256" key="1">
    <source>
        <dbReference type="ARBA" id="ARBA00010088"/>
    </source>
</evidence>
<dbReference type="InterPro" id="IPR000073">
    <property type="entry name" value="AB_hydrolase_1"/>
</dbReference>
<keyword evidence="3" id="KW-0472">Membrane</keyword>
<comment type="caution">
    <text evidence="5">The sequence shown here is derived from an EMBL/GenBank/DDBJ whole genome shotgun (WGS) entry which is preliminary data.</text>
</comment>
<keyword evidence="6" id="KW-1185">Reference proteome</keyword>
<feature type="transmembrane region" description="Helical" evidence="3">
    <location>
        <begin position="20"/>
        <end position="45"/>
    </location>
</feature>